<name>A0AAW0BBK2_9AGAR</name>
<evidence type="ECO:0000313" key="2">
    <source>
        <dbReference type="EMBL" id="KAK7022551.1"/>
    </source>
</evidence>
<organism evidence="2 3">
    <name type="scientific">Favolaschia claudopus</name>
    <dbReference type="NCBI Taxonomy" id="2862362"/>
    <lineage>
        <taxon>Eukaryota</taxon>
        <taxon>Fungi</taxon>
        <taxon>Dikarya</taxon>
        <taxon>Basidiomycota</taxon>
        <taxon>Agaricomycotina</taxon>
        <taxon>Agaricomycetes</taxon>
        <taxon>Agaricomycetidae</taxon>
        <taxon>Agaricales</taxon>
        <taxon>Marasmiineae</taxon>
        <taxon>Mycenaceae</taxon>
        <taxon>Favolaschia</taxon>
    </lineage>
</organism>
<comment type="caution">
    <text evidence="2">The sequence shown here is derived from an EMBL/GenBank/DDBJ whole genome shotgun (WGS) entry which is preliminary data.</text>
</comment>
<gene>
    <name evidence="2" type="ORF">R3P38DRAFT_2532658</name>
</gene>
<reference evidence="2 3" key="1">
    <citation type="journal article" date="2024" name="J Genomics">
        <title>Draft genome sequencing and assembly of Favolaschia claudopus CIRM-BRFM 2984 isolated from oak limbs.</title>
        <authorList>
            <person name="Navarro D."/>
            <person name="Drula E."/>
            <person name="Chaduli D."/>
            <person name="Cazenave R."/>
            <person name="Ahrendt S."/>
            <person name="Wang J."/>
            <person name="Lipzen A."/>
            <person name="Daum C."/>
            <person name="Barry K."/>
            <person name="Grigoriev I.V."/>
            <person name="Favel A."/>
            <person name="Rosso M.N."/>
            <person name="Martin F."/>
        </authorList>
    </citation>
    <scope>NUCLEOTIDE SEQUENCE [LARGE SCALE GENOMIC DNA]</scope>
    <source>
        <strain evidence="2 3">CIRM-BRFM 2984</strain>
    </source>
</reference>
<dbReference type="AlphaFoldDB" id="A0AAW0BBK2"/>
<evidence type="ECO:0000313" key="3">
    <source>
        <dbReference type="Proteomes" id="UP001362999"/>
    </source>
</evidence>
<dbReference type="Proteomes" id="UP001362999">
    <property type="component" value="Unassembled WGS sequence"/>
</dbReference>
<feature type="non-terminal residue" evidence="2">
    <location>
        <position position="81"/>
    </location>
</feature>
<accession>A0AAW0BBK2</accession>
<sequence length="81" mass="8611">MAAARQREKAGKAAASAALKRERKRKRELNQKSKGAEDSAEVPFPPSPASQELRHSVISGFCSELIPAAFEEAGCAVCGLL</sequence>
<feature type="compositionally biased region" description="Basic and acidic residues" evidence="1">
    <location>
        <begin position="28"/>
        <end position="37"/>
    </location>
</feature>
<proteinExistence type="predicted"/>
<evidence type="ECO:0000256" key="1">
    <source>
        <dbReference type="SAM" id="MobiDB-lite"/>
    </source>
</evidence>
<keyword evidence="3" id="KW-1185">Reference proteome</keyword>
<dbReference type="EMBL" id="JAWWNJ010000037">
    <property type="protein sequence ID" value="KAK7022551.1"/>
    <property type="molecule type" value="Genomic_DNA"/>
</dbReference>
<feature type="compositionally biased region" description="Basic and acidic residues" evidence="1">
    <location>
        <begin position="1"/>
        <end position="11"/>
    </location>
</feature>
<feature type="region of interest" description="Disordered" evidence="1">
    <location>
        <begin position="1"/>
        <end position="52"/>
    </location>
</feature>
<protein>
    <submittedName>
        <fullName evidence="2">Uncharacterized protein</fullName>
    </submittedName>
</protein>